<proteinExistence type="predicted"/>
<comment type="caution">
    <text evidence="6">The sequence shown here is derived from an EMBL/GenBank/DDBJ whole genome shotgun (WGS) entry which is preliminary data.</text>
</comment>
<evidence type="ECO:0000313" key="6">
    <source>
        <dbReference type="EMBL" id="KAK7048517.1"/>
    </source>
</evidence>
<gene>
    <name evidence="6" type="ORF">R3P38DRAFT_2869868</name>
</gene>
<evidence type="ECO:0000256" key="2">
    <source>
        <dbReference type="ARBA" id="ARBA00022771"/>
    </source>
</evidence>
<keyword evidence="7" id="KW-1185">Reference proteome</keyword>
<dbReference type="Pfam" id="PF26646">
    <property type="entry name" value="DUF8214"/>
    <property type="match status" value="1"/>
</dbReference>
<evidence type="ECO:0000256" key="1">
    <source>
        <dbReference type="ARBA" id="ARBA00022723"/>
    </source>
</evidence>
<keyword evidence="1" id="KW-0479">Metal-binding</keyword>
<protein>
    <recommendedName>
        <fullName evidence="5">MYND-type domain-containing protein</fullName>
    </recommendedName>
</protein>
<reference evidence="6 7" key="1">
    <citation type="journal article" date="2024" name="J Genomics">
        <title>Draft genome sequencing and assembly of Favolaschia claudopus CIRM-BRFM 2984 isolated from oak limbs.</title>
        <authorList>
            <person name="Navarro D."/>
            <person name="Drula E."/>
            <person name="Chaduli D."/>
            <person name="Cazenave R."/>
            <person name="Ahrendt S."/>
            <person name="Wang J."/>
            <person name="Lipzen A."/>
            <person name="Daum C."/>
            <person name="Barry K."/>
            <person name="Grigoriev I.V."/>
            <person name="Favel A."/>
            <person name="Rosso M.N."/>
            <person name="Martin F."/>
        </authorList>
    </citation>
    <scope>NUCLEOTIDE SEQUENCE [LARGE SCALE GENOMIC DNA]</scope>
    <source>
        <strain evidence="6 7">CIRM-BRFM 2984</strain>
    </source>
</reference>
<evidence type="ECO:0000256" key="3">
    <source>
        <dbReference type="ARBA" id="ARBA00022833"/>
    </source>
</evidence>
<sequence>MPPTPISLRSCNNPDCRDFSKANRESLLKCGRCKTATYCDKDCQRAHWPIHKQFCKVWQTTARDNDGTGVRDIKKKMGEFLWLVRSVPDFTAEIFKVFIGFKREDPTSEAIIEFIFGTLAELDEAIRVLSTLPEIGRHVFHGMPGTPEYTDEGTRITLRKRLAKVKDRRVFENAIKKTMSCTRCEPGTRPNLINLLGLVGSREDMLVICATMRLASTYSTHSYDFLYKDLDWCPEPEKPPMDRLTIEDSSDSSPKQGLLHGTMVDFAVD</sequence>
<dbReference type="InterPro" id="IPR002893">
    <property type="entry name" value="Znf_MYND"/>
</dbReference>
<feature type="domain" description="MYND-type" evidence="5">
    <location>
        <begin position="16"/>
        <end position="55"/>
    </location>
</feature>
<dbReference type="SUPFAM" id="SSF144232">
    <property type="entry name" value="HIT/MYND zinc finger-like"/>
    <property type="match status" value="1"/>
</dbReference>
<dbReference type="GO" id="GO:0008270">
    <property type="term" value="F:zinc ion binding"/>
    <property type="evidence" value="ECO:0007669"/>
    <property type="project" value="UniProtKB-KW"/>
</dbReference>
<dbReference type="InterPro" id="IPR058527">
    <property type="entry name" value="DUF8214"/>
</dbReference>
<evidence type="ECO:0000259" key="5">
    <source>
        <dbReference type="PROSITE" id="PS50865"/>
    </source>
</evidence>
<dbReference type="EMBL" id="JAWWNJ010000009">
    <property type="protein sequence ID" value="KAK7048517.1"/>
    <property type="molecule type" value="Genomic_DNA"/>
</dbReference>
<dbReference type="PROSITE" id="PS50865">
    <property type="entry name" value="ZF_MYND_2"/>
    <property type="match status" value="1"/>
</dbReference>
<accession>A0AAW0DBJ8</accession>
<evidence type="ECO:0000313" key="7">
    <source>
        <dbReference type="Proteomes" id="UP001362999"/>
    </source>
</evidence>
<dbReference type="AlphaFoldDB" id="A0AAW0DBJ8"/>
<organism evidence="6 7">
    <name type="scientific">Favolaschia claudopus</name>
    <dbReference type="NCBI Taxonomy" id="2862362"/>
    <lineage>
        <taxon>Eukaryota</taxon>
        <taxon>Fungi</taxon>
        <taxon>Dikarya</taxon>
        <taxon>Basidiomycota</taxon>
        <taxon>Agaricomycotina</taxon>
        <taxon>Agaricomycetes</taxon>
        <taxon>Agaricomycetidae</taxon>
        <taxon>Agaricales</taxon>
        <taxon>Marasmiineae</taxon>
        <taxon>Mycenaceae</taxon>
        <taxon>Favolaschia</taxon>
    </lineage>
</organism>
<evidence type="ECO:0000256" key="4">
    <source>
        <dbReference type="PROSITE-ProRule" id="PRU00134"/>
    </source>
</evidence>
<dbReference type="Pfam" id="PF01753">
    <property type="entry name" value="zf-MYND"/>
    <property type="match status" value="1"/>
</dbReference>
<keyword evidence="3" id="KW-0862">Zinc</keyword>
<dbReference type="Proteomes" id="UP001362999">
    <property type="component" value="Unassembled WGS sequence"/>
</dbReference>
<name>A0AAW0DBJ8_9AGAR</name>
<dbReference type="Gene3D" id="6.10.140.2220">
    <property type="match status" value="1"/>
</dbReference>
<keyword evidence="2 4" id="KW-0863">Zinc-finger</keyword>